<sequence>MSDTTTTISREKIVSNLTTLIGNVSQATNLEKATYNWAIDQATTRNVVKKWDNPQFVQLYQDKLRSIYMNLSPSSYVRNTSLIQRLKSREIAAKDIPYMSHQELHPELWNPVVDAKIKRDKSKCEVNLEAATDEFTCFKCKKNKCTYYQLQTRSADEPMTTFVTCINCGNRWKF</sequence>
<feature type="domain" description="TFIIS-type" evidence="4">
    <location>
        <begin position="133"/>
        <end position="173"/>
    </location>
</feature>
<dbReference type="Pfam" id="PF07500">
    <property type="entry name" value="TFIIS_M"/>
    <property type="match status" value="1"/>
</dbReference>
<dbReference type="AlphaFoldDB" id="A0A6C0BVP8"/>
<keyword evidence="3" id="KW-0862">Zinc</keyword>
<dbReference type="GO" id="GO:0008270">
    <property type="term" value="F:zinc ion binding"/>
    <property type="evidence" value="ECO:0007669"/>
    <property type="project" value="UniProtKB-KW"/>
</dbReference>
<dbReference type="PANTHER" id="PTHR11477">
    <property type="entry name" value="TRANSCRIPTION FACTOR S-II ZINC FINGER DOMAIN-CONTAINING PROTEIN"/>
    <property type="match status" value="1"/>
</dbReference>
<organism evidence="5">
    <name type="scientific">viral metagenome</name>
    <dbReference type="NCBI Taxonomy" id="1070528"/>
    <lineage>
        <taxon>unclassified sequences</taxon>
        <taxon>metagenomes</taxon>
        <taxon>organismal metagenomes</taxon>
    </lineage>
</organism>
<accession>A0A6C0BVP8</accession>
<dbReference type="InterPro" id="IPR001222">
    <property type="entry name" value="Znf_TFIIS"/>
</dbReference>
<dbReference type="GO" id="GO:0003676">
    <property type="term" value="F:nucleic acid binding"/>
    <property type="evidence" value="ECO:0007669"/>
    <property type="project" value="InterPro"/>
</dbReference>
<dbReference type="Pfam" id="PF01096">
    <property type="entry name" value="Zn_ribbon_TFIIS"/>
    <property type="match status" value="1"/>
</dbReference>
<dbReference type="EMBL" id="MN739258">
    <property type="protein sequence ID" value="QHS95831.1"/>
    <property type="molecule type" value="Genomic_DNA"/>
</dbReference>
<dbReference type="GO" id="GO:0006351">
    <property type="term" value="P:DNA-templated transcription"/>
    <property type="evidence" value="ECO:0007669"/>
    <property type="project" value="InterPro"/>
</dbReference>
<name>A0A6C0BVP8_9ZZZZ</name>
<reference evidence="5" key="1">
    <citation type="journal article" date="2020" name="Nature">
        <title>Giant virus diversity and host interactions through global metagenomics.</title>
        <authorList>
            <person name="Schulz F."/>
            <person name="Roux S."/>
            <person name="Paez-Espino D."/>
            <person name="Jungbluth S."/>
            <person name="Walsh D.A."/>
            <person name="Denef V.J."/>
            <person name="McMahon K.D."/>
            <person name="Konstantinidis K.T."/>
            <person name="Eloe-Fadrosh E.A."/>
            <person name="Kyrpides N.C."/>
            <person name="Woyke T."/>
        </authorList>
    </citation>
    <scope>NUCLEOTIDE SEQUENCE</scope>
    <source>
        <strain evidence="5">GVMAG-M-3300018868-6</strain>
    </source>
</reference>
<dbReference type="SUPFAM" id="SSF57783">
    <property type="entry name" value="Zinc beta-ribbon"/>
    <property type="match status" value="1"/>
</dbReference>
<evidence type="ECO:0000259" key="4">
    <source>
        <dbReference type="PROSITE" id="PS51133"/>
    </source>
</evidence>
<dbReference type="InterPro" id="IPR035100">
    <property type="entry name" value="TF_IIS-typ"/>
</dbReference>
<dbReference type="PANTHER" id="PTHR11477:SF0">
    <property type="entry name" value="IP08861P-RELATED"/>
    <property type="match status" value="1"/>
</dbReference>
<dbReference type="PIRSF" id="PIRSF006704">
    <property type="entry name" value="TF_IIS"/>
    <property type="match status" value="1"/>
</dbReference>
<dbReference type="InterPro" id="IPR036575">
    <property type="entry name" value="TFIIS_cen_dom_sf"/>
</dbReference>
<dbReference type="PROSITE" id="PS00466">
    <property type="entry name" value="ZF_TFIIS_1"/>
    <property type="match status" value="1"/>
</dbReference>
<keyword evidence="2" id="KW-0863">Zinc-finger</keyword>
<dbReference type="CDD" id="cd13749">
    <property type="entry name" value="Zn-ribbon_TFIIS"/>
    <property type="match status" value="1"/>
</dbReference>
<dbReference type="PROSITE" id="PS51133">
    <property type="entry name" value="ZF_TFIIS_2"/>
    <property type="match status" value="1"/>
</dbReference>
<dbReference type="InterPro" id="IPR003618">
    <property type="entry name" value="TFIIS_cen_dom"/>
</dbReference>
<proteinExistence type="predicted"/>
<dbReference type="GO" id="GO:0005634">
    <property type="term" value="C:nucleus"/>
    <property type="evidence" value="ECO:0007669"/>
    <property type="project" value="TreeGrafter"/>
</dbReference>
<dbReference type="Gene3D" id="2.20.25.10">
    <property type="match status" value="1"/>
</dbReference>
<dbReference type="SUPFAM" id="SSF46942">
    <property type="entry name" value="Elongation factor TFIIS domain 2"/>
    <property type="match status" value="1"/>
</dbReference>
<protein>
    <recommendedName>
        <fullName evidence="4">TFIIS-type domain-containing protein</fullName>
    </recommendedName>
</protein>
<dbReference type="SMART" id="SM00440">
    <property type="entry name" value="ZnF_C2C2"/>
    <property type="match status" value="1"/>
</dbReference>
<evidence type="ECO:0000256" key="2">
    <source>
        <dbReference type="ARBA" id="ARBA00022771"/>
    </source>
</evidence>
<evidence type="ECO:0000313" key="5">
    <source>
        <dbReference type="EMBL" id="QHS95831.1"/>
    </source>
</evidence>
<keyword evidence="1" id="KW-0479">Metal-binding</keyword>
<dbReference type="Gene3D" id="1.10.472.30">
    <property type="entry name" value="Transcription elongation factor S-II, central domain"/>
    <property type="match status" value="1"/>
</dbReference>
<evidence type="ECO:0000256" key="3">
    <source>
        <dbReference type="ARBA" id="ARBA00022833"/>
    </source>
</evidence>
<evidence type="ECO:0000256" key="1">
    <source>
        <dbReference type="ARBA" id="ARBA00022723"/>
    </source>
</evidence>